<accession>A0A8T1TN35</accession>
<proteinExistence type="predicted"/>
<evidence type="ECO:0000313" key="2">
    <source>
        <dbReference type="Proteomes" id="UP000688947"/>
    </source>
</evidence>
<name>A0A8T1TN35_9STRA</name>
<reference evidence="1" key="1">
    <citation type="submission" date="2021-01" db="EMBL/GenBank/DDBJ databases">
        <title>Phytophthora aleatoria, a newly-described species from Pinus radiata is distinct from Phytophthora cactorum isolates based on comparative genomics.</title>
        <authorList>
            <person name="Mcdougal R."/>
            <person name="Panda P."/>
            <person name="Williams N."/>
            <person name="Studholme D.J."/>
        </authorList>
    </citation>
    <scope>NUCLEOTIDE SEQUENCE</scope>
    <source>
        <strain evidence="1">NZFS 3830</strain>
    </source>
</reference>
<gene>
    <name evidence="1" type="ORF">JG687_00018743</name>
</gene>
<protein>
    <submittedName>
        <fullName evidence="1">Uncharacterized protein</fullName>
    </submittedName>
</protein>
<dbReference type="EMBL" id="JAENGZ010002738">
    <property type="protein sequence ID" value="KAG6942977.1"/>
    <property type="molecule type" value="Genomic_DNA"/>
</dbReference>
<evidence type="ECO:0000313" key="1">
    <source>
        <dbReference type="EMBL" id="KAG6942977.1"/>
    </source>
</evidence>
<organism evidence="1 2">
    <name type="scientific">Phytophthora cactorum</name>
    <dbReference type="NCBI Taxonomy" id="29920"/>
    <lineage>
        <taxon>Eukaryota</taxon>
        <taxon>Sar</taxon>
        <taxon>Stramenopiles</taxon>
        <taxon>Oomycota</taxon>
        <taxon>Peronosporomycetes</taxon>
        <taxon>Peronosporales</taxon>
        <taxon>Peronosporaceae</taxon>
        <taxon>Phytophthora</taxon>
    </lineage>
</organism>
<comment type="caution">
    <text evidence="1">The sequence shown here is derived from an EMBL/GenBank/DDBJ whole genome shotgun (WGS) entry which is preliminary data.</text>
</comment>
<dbReference type="AlphaFoldDB" id="A0A8T1TN35"/>
<dbReference type="Proteomes" id="UP000688947">
    <property type="component" value="Unassembled WGS sequence"/>
</dbReference>
<dbReference type="OrthoDB" id="124462at2759"/>
<sequence>MEFGTREGAIVDVKTERLWLYSQGEEIPHCESLAPIPFDSCPGFKLNCFASKDAVARAGLD</sequence>